<evidence type="ECO:0000259" key="1">
    <source>
        <dbReference type="Pfam" id="PF13391"/>
    </source>
</evidence>
<protein>
    <recommendedName>
        <fullName evidence="1">HNH nuclease domain-containing protein</fullName>
    </recommendedName>
</protein>
<evidence type="ECO:0000313" key="2">
    <source>
        <dbReference type="EMBL" id="TWT42742.1"/>
    </source>
</evidence>
<dbReference type="OrthoDB" id="5678128at2"/>
<name>A0A5C5VZ04_9BACT</name>
<comment type="caution">
    <text evidence="2">The sequence shown here is derived from an EMBL/GenBank/DDBJ whole genome shotgun (WGS) entry which is preliminary data.</text>
</comment>
<dbReference type="AlphaFoldDB" id="A0A5C5VZ04"/>
<dbReference type="Pfam" id="PF13391">
    <property type="entry name" value="HNH_2"/>
    <property type="match status" value="1"/>
</dbReference>
<sequence>MSISRFFTETLGANLANARWAWGATNPVTNEVFLRVWADEIESTPDGERSLLLNADWSGKSAGFPERARHVEAIRAGAVGYGVVCTVKNPNSARRKIKSFDNESLLRFGGVIDEGAATYGVVAKRIPVAELRKPPTAESTLILDLKQILRMRIEETEKERLANARVGQGRFRSEVLARWGGRCCVTGVATLEAVRASHIKPWRDSDNQERLDPANGLPLVATTDALFDAGLITFDPAGRLMVSERLPVGERQLLRLEGLALRRGPDEGTQAYMAHHREKIFR</sequence>
<organism evidence="2 3">
    <name type="scientific">Botrimarina hoheduenensis</name>
    <dbReference type="NCBI Taxonomy" id="2528000"/>
    <lineage>
        <taxon>Bacteria</taxon>
        <taxon>Pseudomonadati</taxon>
        <taxon>Planctomycetota</taxon>
        <taxon>Planctomycetia</taxon>
        <taxon>Pirellulales</taxon>
        <taxon>Lacipirellulaceae</taxon>
        <taxon>Botrimarina</taxon>
    </lineage>
</organism>
<feature type="domain" description="HNH nuclease" evidence="1">
    <location>
        <begin position="183"/>
        <end position="235"/>
    </location>
</feature>
<dbReference type="RefSeq" id="WP_146574937.1">
    <property type="nucleotide sequence ID" value="NZ_SJPH01000006.1"/>
</dbReference>
<evidence type="ECO:0000313" key="3">
    <source>
        <dbReference type="Proteomes" id="UP000318995"/>
    </source>
</evidence>
<accession>A0A5C5VZ04</accession>
<dbReference type="EMBL" id="SJPH01000006">
    <property type="protein sequence ID" value="TWT42742.1"/>
    <property type="molecule type" value="Genomic_DNA"/>
</dbReference>
<dbReference type="Proteomes" id="UP000318995">
    <property type="component" value="Unassembled WGS sequence"/>
</dbReference>
<gene>
    <name evidence="2" type="ORF">Pla111_27150</name>
</gene>
<reference evidence="2 3" key="1">
    <citation type="submission" date="2019-02" db="EMBL/GenBank/DDBJ databases">
        <title>Deep-cultivation of Planctomycetes and their phenomic and genomic characterization uncovers novel biology.</title>
        <authorList>
            <person name="Wiegand S."/>
            <person name="Jogler M."/>
            <person name="Boedeker C."/>
            <person name="Pinto D."/>
            <person name="Vollmers J."/>
            <person name="Rivas-Marin E."/>
            <person name="Kohn T."/>
            <person name="Peeters S.H."/>
            <person name="Heuer A."/>
            <person name="Rast P."/>
            <person name="Oberbeckmann S."/>
            <person name="Bunk B."/>
            <person name="Jeske O."/>
            <person name="Meyerdierks A."/>
            <person name="Storesund J.E."/>
            <person name="Kallscheuer N."/>
            <person name="Luecker S."/>
            <person name="Lage O.M."/>
            <person name="Pohl T."/>
            <person name="Merkel B.J."/>
            <person name="Hornburger P."/>
            <person name="Mueller R.-W."/>
            <person name="Bruemmer F."/>
            <person name="Labrenz M."/>
            <person name="Spormann A.M."/>
            <person name="Op Den Camp H."/>
            <person name="Overmann J."/>
            <person name="Amann R."/>
            <person name="Jetten M.S.M."/>
            <person name="Mascher T."/>
            <person name="Medema M.H."/>
            <person name="Devos D.P."/>
            <person name="Kaster A.-K."/>
            <person name="Ovreas L."/>
            <person name="Rohde M."/>
            <person name="Galperin M.Y."/>
            <person name="Jogler C."/>
        </authorList>
    </citation>
    <scope>NUCLEOTIDE SEQUENCE [LARGE SCALE GENOMIC DNA]</scope>
    <source>
        <strain evidence="2 3">Pla111</strain>
    </source>
</reference>
<keyword evidence="3" id="KW-1185">Reference proteome</keyword>
<proteinExistence type="predicted"/>
<dbReference type="InterPro" id="IPR003615">
    <property type="entry name" value="HNH_nuc"/>
</dbReference>